<protein>
    <submittedName>
        <fullName evidence="1">SWIM-type domain-containing protein</fullName>
    </submittedName>
</protein>
<organism evidence="1 2">
    <name type="scientific">Citrus sinensis</name>
    <name type="common">Sweet orange</name>
    <name type="synonym">Citrus aurantium var. sinensis</name>
    <dbReference type="NCBI Taxonomy" id="2711"/>
    <lineage>
        <taxon>Eukaryota</taxon>
        <taxon>Viridiplantae</taxon>
        <taxon>Streptophyta</taxon>
        <taxon>Embryophyta</taxon>
        <taxon>Tracheophyta</taxon>
        <taxon>Spermatophyta</taxon>
        <taxon>Magnoliopsida</taxon>
        <taxon>eudicotyledons</taxon>
        <taxon>Gunneridae</taxon>
        <taxon>Pentapetalae</taxon>
        <taxon>rosids</taxon>
        <taxon>malvids</taxon>
        <taxon>Sapindales</taxon>
        <taxon>Rutaceae</taxon>
        <taxon>Aurantioideae</taxon>
        <taxon>Citrus</taxon>
    </lineage>
</organism>
<keyword evidence="2" id="KW-1185">Reference proteome</keyword>
<dbReference type="Proteomes" id="UP000829398">
    <property type="component" value="Chromosome 3"/>
</dbReference>
<proteinExistence type="predicted"/>
<sequence>MATVRVPILYNGEWTQENGEYRFTGTQIRGIKVPHSTTLEQLVEKVAEVISIDLSEIVISMKFKFKTSSEPLPPMEILNDCDVEFFLEETNSGFRNPLCITYERRVNIIEPNGDIRAENSPPTRHLSWEESHYYPTVDLSASQPEVDRVRIKDDSFIPHPTEVHLDVEDRMVPDIEARTVHLEAEDMTLPNIEVRTDSPPVLTIIQPRCSNNYLPRLGLLASSNSISTNDSFLSVDNLVSNEIGDDSDGFMERQQFSSKEVLQGKLSAYAITRNFEYKTFMSGKNLLVVTCVDKNYKWRLRAVKVNNCGMFEIRKYCHVHSCSHDVSMKDHRQASAKLIAQNIQFKYDGSSSSYRAADIRQDFQQQYSYDISYHKAWRARECAMQIVRGSPEESYKLLPQYMAMLEKKNIGTQTFLEVDDTNHFKYFFMAISSSLRGFSSSIRPVIAVDGTFFKGKYKGTMFIATCKDGNNQIYPLTFGVGDSENDASWLWFFTKLRESIGEVENLVFISDRHPSIKKSVSTVFPNATYGVCTYHLKQNLRAHFKDVDVGGIFKAASKAYRLTHFTYYMNEIYKVSETVGKYLEEAGIDKWARSHFDGRRYSIMNTNIAECMNEILKYDRLLPIHKLMDGIIDKLRESFCKRREEAAATNSRLTKWADKVVRNRQIVSQNFRVINLNLYEFIVKDGDLDGHVNMLEKTCTCQKFQLEQLPCVHDVAVCRHRDFSIYDYCSYYYSSDAWVLAYSETIYHVGPQEGWDVCGDVCAREVHPSLEKRSSGRPKNNRIPSRGEEKVPRKCSRCGGRGHNRLKCMTPMSLHEWYLVLNLYAM</sequence>
<comment type="caution">
    <text evidence="1">The sequence shown here is derived from an EMBL/GenBank/DDBJ whole genome shotgun (WGS) entry which is preliminary data.</text>
</comment>
<evidence type="ECO:0000313" key="1">
    <source>
        <dbReference type="EMBL" id="KAH9782642.1"/>
    </source>
</evidence>
<evidence type="ECO:0000313" key="2">
    <source>
        <dbReference type="Proteomes" id="UP000829398"/>
    </source>
</evidence>
<dbReference type="EMBL" id="CM039172">
    <property type="protein sequence ID" value="KAH9782642.1"/>
    <property type="molecule type" value="Genomic_DNA"/>
</dbReference>
<name>A0ACB8M9T3_CITSI</name>
<accession>A0ACB8M9T3</accession>
<reference evidence="2" key="1">
    <citation type="journal article" date="2023" name="Hortic. Res.">
        <title>A chromosome-level phased genome enabling allele-level studies in sweet orange: a case study on citrus Huanglongbing tolerance.</title>
        <authorList>
            <person name="Wu B."/>
            <person name="Yu Q."/>
            <person name="Deng Z."/>
            <person name="Duan Y."/>
            <person name="Luo F."/>
            <person name="Gmitter F. Jr."/>
        </authorList>
    </citation>
    <scope>NUCLEOTIDE SEQUENCE [LARGE SCALE GENOMIC DNA]</scope>
    <source>
        <strain evidence="2">cv. Valencia</strain>
    </source>
</reference>
<gene>
    <name evidence="1" type="ORF">KPL71_008990</name>
</gene>